<evidence type="ECO:0000256" key="3">
    <source>
        <dbReference type="ARBA" id="ARBA00022449"/>
    </source>
</evidence>
<feature type="transmembrane region" description="Helical" evidence="9">
    <location>
        <begin position="105"/>
        <end position="126"/>
    </location>
</feature>
<dbReference type="NCBIfam" id="TIGR00931">
    <property type="entry name" value="antiport_nhaC"/>
    <property type="match status" value="1"/>
</dbReference>
<feature type="transmembrane region" description="Helical" evidence="9">
    <location>
        <begin position="188"/>
        <end position="207"/>
    </location>
</feature>
<keyword evidence="6 9" id="KW-1133">Transmembrane helix</keyword>
<gene>
    <name evidence="11" type="primary">nhaC</name>
    <name evidence="11" type="ORF">QUW46_04925</name>
</gene>
<keyword evidence="2" id="KW-0813">Transport</keyword>
<reference evidence="11 12" key="3">
    <citation type="submission" date="2023-06" db="EMBL/GenBank/DDBJ databases">
        <authorList>
            <person name="Zeman M."/>
            <person name="Kubasova T."/>
            <person name="Jahodarova E."/>
            <person name="Nykrynova M."/>
            <person name="Rychlik I."/>
        </authorList>
    </citation>
    <scope>NUCLEOTIDE SEQUENCE [LARGE SCALE GENOMIC DNA]</scope>
    <source>
        <strain evidence="11 12">105_WCHN</strain>
    </source>
</reference>
<dbReference type="InterPro" id="IPR004770">
    <property type="entry name" value="Na/H_antiport_NhaC"/>
</dbReference>
<evidence type="ECO:0000256" key="9">
    <source>
        <dbReference type="SAM" id="Phobius"/>
    </source>
</evidence>
<feature type="transmembrane region" description="Helical" evidence="9">
    <location>
        <begin position="60"/>
        <end position="85"/>
    </location>
</feature>
<evidence type="ECO:0000313" key="11">
    <source>
        <dbReference type="EMBL" id="MDM8333913.1"/>
    </source>
</evidence>
<dbReference type="InterPro" id="IPR018461">
    <property type="entry name" value="Na/H_Antiport_NhaC-like_C"/>
</dbReference>
<dbReference type="PANTHER" id="PTHR33451:SF6">
    <property type="entry name" value="NA(+)_H(+) ANTIPORTER NHAC"/>
    <property type="match status" value="1"/>
</dbReference>
<dbReference type="Proteomes" id="UP001529423">
    <property type="component" value="Unassembled WGS sequence"/>
</dbReference>
<reference evidence="11 12" key="1">
    <citation type="submission" date="2023-06" db="EMBL/GenBank/DDBJ databases">
        <title>Identification and characterization of horizontal gene transfer across gut microbiota members of farm animals based on homology search.</title>
        <authorList>
            <person name="Schwarzerova J."/>
            <person name="Nykrynova M."/>
            <person name="Jureckova K."/>
            <person name="Cejkova D."/>
            <person name="Rychlik I."/>
        </authorList>
    </citation>
    <scope>NUCLEOTIDE SEQUENCE [LARGE SCALE GENOMIC DNA]</scope>
    <source>
        <strain evidence="11 12">105_WCHN</strain>
    </source>
</reference>
<protein>
    <submittedName>
        <fullName evidence="11">Na+/H+ antiporter NhaC</fullName>
    </submittedName>
</protein>
<keyword evidence="5 9" id="KW-0812">Transmembrane</keyword>
<evidence type="ECO:0000313" key="12">
    <source>
        <dbReference type="Proteomes" id="UP001529423"/>
    </source>
</evidence>
<organism evidence="11 12">
    <name type="scientific">Limosilactobacillus panis</name>
    <dbReference type="NCBI Taxonomy" id="47493"/>
    <lineage>
        <taxon>Bacteria</taxon>
        <taxon>Bacillati</taxon>
        <taxon>Bacillota</taxon>
        <taxon>Bacilli</taxon>
        <taxon>Lactobacillales</taxon>
        <taxon>Lactobacillaceae</taxon>
        <taxon>Limosilactobacillus</taxon>
    </lineage>
</organism>
<dbReference type="RefSeq" id="WP_289560065.1">
    <property type="nucleotide sequence ID" value="NZ_JAUDEO010000022.1"/>
</dbReference>
<dbReference type="PANTHER" id="PTHR33451">
    <property type="entry name" value="MALATE-2H(+)/NA(+)-LACTATE ANTIPORTER"/>
    <property type="match status" value="1"/>
</dbReference>
<feature type="transmembrane region" description="Helical" evidence="9">
    <location>
        <begin position="429"/>
        <end position="453"/>
    </location>
</feature>
<evidence type="ECO:0000256" key="1">
    <source>
        <dbReference type="ARBA" id="ARBA00004651"/>
    </source>
</evidence>
<comment type="subcellular location">
    <subcellularLocation>
        <location evidence="1">Cell membrane</location>
        <topology evidence="1">Multi-pass membrane protein</topology>
    </subcellularLocation>
</comment>
<evidence type="ECO:0000256" key="4">
    <source>
        <dbReference type="ARBA" id="ARBA00022475"/>
    </source>
</evidence>
<evidence type="ECO:0000256" key="8">
    <source>
        <dbReference type="ARBA" id="ARBA00038435"/>
    </source>
</evidence>
<feature type="transmembrane region" description="Helical" evidence="9">
    <location>
        <begin position="308"/>
        <end position="328"/>
    </location>
</feature>
<keyword evidence="12" id="KW-1185">Reference proteome</keyword>
<dbReference type="EMBL" id="JAUDEO010000022">
    <property type="protein sequence ID" value="MDM8333913.1"/>
    <property type="molecule type" value="Genomic_DNA"/>
</dbReference>
<dbReference type="Pfam" id="PF03553">
    <property type="entry name" value="Na_H_antiporter"/>
    <property type="match status" value="1"/>
</dbReference>
<keyword evidence="4" id="KW-1003">Cell membrane</keyword>
<comment type="similarity">
    <text evidence="8">Belongs to the NhaC Na(+)/H(+) (TC 2.A.35) antiporter family.</text>
</comment>
<keyword evidence="3" id="KW-0050">Antiport</keyword>
<feature type="transmembrane region" description="Helical" evidence="9">
    <location>
        <begin position="9"/>
        <end position="27"/>
    </location>
</feature>
<reference evidence="12" key="2">
    <citation type="submission" date="2023-06" db="EMBL/GenBank/DDBJ databases">
        <title>Identification and characterization of horizontal gene transfer across gut microbiota members of farm animals based on homology search.</title>
        <authorList>
            <person name="Zeman M."/>
            <person name="Kubasova T."/>
            <person name="Jahodarova E."/>
            <person name="Nykrynova M."/>
            <person name="Rychlik I."/>
        </authorList>
    </citation>
    <scope>NUCLEOTIDE SEQUENCE [LARGE SCALE GENOMIC DNA]</scope>
    <source>
        <strain evidence="12">105_WCHN</strain>
    </source>
</reference>
<feature type="domain" description="Na+/H+ antiporter NhaC-like C-terminal" evidence="10">
    <location>
        <begin position="156"/>
        <end position="448"/>
    </location>
</feature>
<feature type="transmembrane region" description="Helical" evidence="9">
    <location>
        <begin position="133"/>
        <end position="159"/>
    </location>
</feature>
<accession>A0ABT7VME6</accession>
<keyword evidence="7 9" id="KW-0472">Membrane</keyword>
<proteinExistence type="inferred from homology"/>
<feature type="transmembrane region" description="Helical" evidence="9">
    <location>
        <begin position="348"/>
        <end position="368"/>
    </location>
</feature>
<evidence type="ECO:0000256" key="6">
    <source>
        <dbReference type="ARBA" id="ARBA00022989"/>
    </source>
</evidence>
<name>A0ABT7VME6_9LACO</name>
<comment type="caution">
    <text evidence="11">The sequence shown here is derived from an EMBL/GenBank/DDBJ whole genome shotgun (WGS) entry which is preliminary data.</text>
</comment>
<evidence type="ECO:0000259" key="10">
    <source>
        <dbReference type="Pfam" id="PF03553"/>
    </source>
</evidence>
<dbReference type="InterPro" id="IPR052180">
    <property type="entry name" value="NhaC_Na-H+_Antiporter"/>
</dbReference>
<evidence type="ECO:0000256" key="7">
    <source>
        <dbReference type="ARBA" id="ARBA00023136"/>
    </source>
</evidence>
<evidence type="ECO:0000256" key="2">
    <source>
        <dbReference type="ARBA" id="ARBA00022448"/>
    </source>
</evidence>
<feature type="transmembrane region" description="Helical" evidence="9">
    <location>
        <begin position="228"/>
        <end position="250"/>
    </location>
</feature>
<evidence type="ECO:0000256" key="5">
    <source>
        <dbReference type="ARBA" id="ARBA00022692"/>
    </source>
</evidence>
<sequence>MKKVRFGEAIAILVIMLIILGTAVIHFGLSPQIPVLFTIALLVFWARARGASWEDVHQGIIEGLSTAIIPIFIFILIGALIAVWIQAGIIPAIMVVGFKLISSHFFIPSTFVVCSLVGVAIGSGFTTISTIGIALFGMGMAMNINPALVAGAIISGAVFGDKMSPLSDSTNLASAIAGSDLFEHINNMMWSTIPSFVVSLILFWLLGSAGSAANSQRITHTTAVLTQHFAISWWALLPIALMFVCAWRHIPAIPTLFINILVTVVMIFCQFPHESLKSLTSLISDGFVAHTSDSTVNALLSRGGITSMMATVSLIIVTLSLGGILMKFNVVQSAMEPLVKHLRKPGPLVSTTILAGIGINLFVGEQYLSVILPGKAFKPAFTRIGLSPLALSRVLEDGGSVINYLIPWGVAGSFAASTLGVPVLHFLPFVFFSLLSPVFSIISGFTGIGLKWAPKEISAAHTK</sequence>
<feature type="transmembrane region" description="Helical" evidence="9">
    <location>
        <begin position="33"/>
        <end position="48"/>
    </location>
</feature>